<organism evidence="2 3">
    <name type="scientific">Rhizoctonia solani</name>
    <dbReference type="NCBI Taxonomy" id="456999"/>
    <lineage>
        <taxon>Eukaryota</taxon>
        <taxon>Fungi</taxon>
        <taxon>Dikarya</taxon>
        <taxon>Basidiomycota</taxon>
        <taxon>Agaricomycotina</taxon>
        <taxon>Agaricomycetes</taxon>
        <taxon>Cantharellales</taxon>
        <taxon>Ceratobasidiaceae</taxon>
        <taxon>Rhizoctonia</taxon>
    </lineage>
</organism>
<feature type="region of interest" description="Disordered" evidence="1">
    <location>
        <begin position="356"/>
        <end position="381"/>
    </location>
</feature>
<feature type="region of interest" description="Disordered" evidence="1">
    <location>
        <begin position="776"/>
        <end position="817"/>
    </location>
</feature>
<dbReference type="AlphaFoldDB" id="A0A8H3I5H1"/>
<protein>
    <submittedName>
        <fullName evidence="2">Uncharacterized protein</fullName>
    </submittedName>
</protein>
<evidence type="ECO:0000256" key="1">
    <source>
        <dbReference type="SAM" id="MobiDB-lite"/>
    </source>
</evidence>
<feature type="compositionally biased region" description="Polar residues" evidence="1">
    <location>
        <begin position="356"/>
        <end position="371"/>
    </location>
</feature>
<dbReference type="Proteomes" id="UP000663827">
    <property type="component" value="Unassembled WGS sequence"/>
</dbReference>
<dbReference type="EMBL" id="CAJNJQ010006020">
    <property type="protein sequence ID" value="CAE7222615.1"/>
    <property type="molecule type" value="Genomic_DNA"/>
</dbReference>
<feature type="compositionally biased region" description="Basic residues" evidence="1">
    <location>
        <begin position="372"/>
        <end position="381"/>
    </location>
</feature>
<comment type="caution">
    <text evidence="2">The sequence shown here is derived from an EMBL/GenBank/DDBJ whole genome shotgun (WGS) entry which is preliminary data.</text>
</comment>
<gene>
    <name evidence="2" type="ORF">RDB_LOCUS169158</name>
</gene>
<evidence type="ECO:0000313" key="2">
    <source>
        <dbReference type="EMBL" id="CAE7222615.1"/>
    </source>
</evidence>
<sequence>MPSLPASQSSSLNFASVCNPSLAWAMGNRGTGRLIIEFPFPLDHGWYTEQPCTKFETFEHRKERTGLRHEFIVLKLLDGSVCRIERTGDPNARFDALSHQGSIAYDMAQCFRPKDIDQACLLTSDIVTEVTLPHEFDIMDVLKICRAIHEGAKTRNYTLQVFNCYFFSLTIQACLTRHITYWDDKNFFKNWLSQLNHGFGVLGKFSQSSAKATSNQLKNEPILFRLYSVLNPHKPYSICKRSLTDKLKTKFQRRVDHAEYEQKELQYCLNNLLWHATIEPSLKLFLEAKLREVFSEIIKESISRIPVQPPADEPRTAKELKDRLLLQLERLLALNTLPPLSPVAPTTATKAFNTPKNSRIQSRGVNEQVQSRKPHPARPRQRTRVLSFKGTPTIQITSTQEASIDWQQWVVLCFPYFCFWLLHTFDNISNINILSPRTSATLCDLIDEKLDYMLADLERLEAITFTDLERFVNQIGTLIENPTAVWDKNPWTDFYDRVRKHMLTDTHQEIENKNQNIKIRSKEHPKLRAVSIPDFQSRILGRIRAHAKDVERAWLGSATIIEVELESMIFQVWKLLHEDRSINETAIKMKNGVPKTNFGNEQSSLNVTAILPKAYETLLDTSSFLRPIYGTSRLTANIDVWRGYIARWFPTNPLASGTSATDHIAMRGSLPPLAAIQCTYSMPSEPNSTSPVTKRLGHSVQVEALPPLTLPPSSISEIYDTPSSAVQNTYHAGAAKNLATARAAASPVSLIMPGSNARTFSLNIGQILDARPSVPAAEVTPPAPIQSSTAKSETKPSNRTGKPGSQVEEHQPSAGVQLSEVALDPTADLDNDEWIFELAELATEMPHQERDLWLKILCSPEGKSKMKWNIFDKALRALRFKPQAMGGGKIEYTPDPRYFGLRAQPISFYRPHLGSNYKISNLKMKAKSDSFQRQYSAAVAVLCEVWGLVDSRQQSE</sequence>
<feature type="compositionally biased region" description="Polar residues" evidence="1">
    <location>
        <begin position="785"/>
        <end position="800"/>
    </location>
</feature>
<proteinExistence type="predicted"/>
<evidence type="ECO:0000313" key="3">
    <source>
        <dbReference type="Proteomes" id="UP000663827"/>
    </source>
</evidence>
<accession>A0A8H3I5H1</accession>
<reference evidence="2" key="1">
    <citation type="submission" date="2021-01" db="EMBL/GenBank/DDBJ databases">
        <authorList>
            <person name="Kaushik A."/>
        </authorList>
    </citation>
    <scope>NUCLEOTIDE SEQUENCE</scope>
    <source>
        <strain evidence="2">AG5</strain>
    </source>
</reference>
<name>A0A8H3I5H1_9AGAM</name>